<dbReference type="PANTHER" id="PTHR30050:SF4">
    <property type="entry name" value="ATP-BINDING PROTEIN RV3427C IN INSERTION SEQUENCE-RELATED"/>
    <property type="match status" value="1"/>
</dbReference>
<keyword evidence="3" id="KW-0547">Nucleotide-binding</keyword>
<dbReference type="EMBL" id="DVJS01000185">
    <property type="protein sequence ID" value="HIS97800.1"/>
    <property type="molecule type" value="Genomic_DNA"/>
</dbReference>
<evidence type="ECO:0000256" key="1">
    <source>
        <dbReference type="SAM" id="Coils"/>
    </source>
</evidence>
<feature type="domain" description="IstB-like ATP-binding" evidence="2">
    <location>
        <begin position="183"/>
        <end position="281"/>
    </location>
</feature>
<organism evidence="3 4">
    <name type="scientific">Candidatus Scatomorpha pullistercoris</name>
    <dbReference type="NCBI Taxonomy" id="2840929"/>
    <lineage>
        <taxon>Bacteria</taxon>
        <taxon>Bacillati</taxon>
        <taxon>Bacillota</taxon>
        <taxon>Clostridia</taxon>
        <taxon>Eubacteriales</taxon>
        <taxon>Candidatus Scatomorpha</taxon>
    </lineage>
</organism>
<dbReference type="SUPFAM" id="SSF52540">
    <property type="entry name" value="P-loop containing nucleoside triphosphate hydrolases"/>
    <property type="match status" value="1"/>
</dbReference>
<dbReference type="NCBIfam" id="NF005304">
    <property type="entry name" value="PRK06835.1"/>
    <property type="match status" value="1"/>
</dbReference>
<dbReference type="AlphaFoldDB" id="A0A9D1G5N8"/>
<feature type="coiled-coil region" evidence="1">
    <location>
        <begin position="62"/>
        <end position="89"/>
    </location>
</feature>
<proteinExistence type="predicted"/>
<evidence type="ECO:0000313" key="3">
    <source>
        <dbReference type="EMBL" id="HIS97800.1"/>
    </source>
</evidence>
<dbReference type="InterPro" id="IPR027417">
    <property type="entry name" value="P-loop_NTPase"/>
</dbReference>
<dbReference type="GO" id="GO:0005524">
    <property type="term" value="F:ATP binding"/>
    <property type="evidence" value="ECO:0007669"/>
    <property type="project" value="UniProtKB-KW"/>
</dbReference>
<keyword evidence="1" id="KW-0175">Coiled coil</keyword>
<dbReference type="GO" id="GO:0006260">
    <property type="term" value="P:DNA replication"/>
    <property type="evidence" value="ECO:0007669"/>
    <property type="project" value="TreeGrafter"/>
</dbReference>
<dbReference type="InterPro" id="IPR002611">
    <property type="entry name" value="IstB_ATP-bd"/>
</dbReference>
<dbReference type="PANTHER" id="PTHR30050">
    <property type="entry name" value="CHROMOSOMAL REPLICATION INITIATOR PROTEIN DNAA"/>
    <property type="match status" value="1"/>
</dbReference>
<protein>
    <submittedName>
        <fullName evidence="3">ATP-binding protein</fullName>
    </submittedName>
</protein>
<name>A0A9D1G5N8_9FIRM</name>
<dbReference type="Gene3D" id="3.40.50.300">
    <property type="entry name" value="P-loop containing nucleotide triphosphate hydrolases"/>
    <property type="match status" value="1"/>
</dbReference>
<evidence type="ECO:0000259" key="2">
    <source>
        <dbReference type="Pfam" id="PF01695"/>
    </source>
</evidence>
<comment type="caution">
    <text evidence="3">The sequence shown here is derived from an EMBL/GenBank/DDBJ whole genome shotgun (WGS) entry which is preliminary data.</text>
</comment>
<sequence length="283" mass="31900">MGYNGRLLARAREKLAAARESNEAEQRRRLEEACAKLPELGGIDRRLRQQMIELSRLAMSREPGAKERIERLRDENLELQRQRAELLVGGGYPIDYTDEIYDCKICRDTGLDGKELCRCLKKLYNRELTQELSTLLRGGDECFERFDLSWYSQTRDPNTGASPRECMTVVYETCREYAKNFGKGSPNLIFMGGTGLGKTFLSACIARVVAENGFSVAYESAAAALGQFETQRFSRENAEGDQAAAKVRDYLGCDLMILDDLGTEMVTSFSISALYQLINTRLC</sequence>
<accession>A0A9D1G5N8</accession>
<reference evidence="3" key="1">
    <citation type="submission" date="2020-10" db="EMBL/GenBank/DDBJ databases">
        <authorList>
            <person name="Gilroy R."/>
        </authorList>
    </citation>
    <scope>NUCLEOTIDE SEQUENCE</scope>
    <source>
        <strain evidence="3">ChiHecec3B27-6122</strain>
    </source>
</reference>
<dbReference type="Proteomes" id="UP000886876">
    <property type="component" value="Unassembled WGS sequence"/>
</dbReference>
<evidence type="ECO:0000313" key="4">
    <source>
        <dbReference type="Proteomes" id="UP000886876"/>
    </source>
</evidence>
<gene>
    <name evidence="3" type="ORF">IAD42_07490</name>
</gene>
<feature type="non-terminal residue" evidence="3">
    <location>
        <position position="283"/>
    </location>
</feature>
<reference evidence="3" key="2">
    <citation type="journal article" date="2021" name="PeerJ">
        <title>Extensive microbial diversity within the chicken gut microbiome revealed by metagenomics and culture.</title>
        <authorList>
            <person name="Gilroy R."/>
            <person name="Ravi A."/>
            <person name="Getino M."/>
            <person name="Pursley I."/>
            <person name="Horton D.L."/>
            <person name="Alikhan N.F."/>
            <person name="Baker D."/>
            <person name="Gharbi K."/>
            <person name="Hall N."/>
            <person name="Watson M."/>
            <person name="Adriaenssens E.M."/>
            <person name="Foster-Nyarko E."/>
            <person name="Jarju S."/>
            <person name="Secka A."/>
            <person name="Antonio M."/>
            <person name="Oren A."/>
            <person name="Chaudhuri R.R."/>
            <person name="La Ragione R."/>
            <person name="Hildebrand F."/>
            <person name="Pallen M.J."/>
        </authorList>
    </citation>
    <scope>NUCLEOTIDE SEQUENCE</scope>
    <source>
        <strain evidence="3">ChiHecec3B27-6122</strain>
    </source>
</reference>
<keyword evidence="3" id="KW-0067">ATP-binding</keyword>
<dbReference type="Pfam" id="PF01695">
    <property type="entry name" value="IstB_IS21"/>
    <property type="match status" value="1"/>
</dbReference>